<gene>
    <name evidence="3" type="ORF">BDD43_5336</name>
</gene>
<dbReference type="SUPFAM" id="SSF51556">
    <property type="entry name" value="Metallo-dependent hydrolases"/>
    <property type="match status" value="1"/>
</dbReference>
<keyword evidence="1" id="KW-0732">Signal</keyword>
<dbReference type="GO" id="GO:0016811">
    <property type="term" value="F:hydrolase activity, acting on carbon-nitrogen (but not peptide) bonds, in linear amides"/>
    <property type="evidence" value="ECO:0007669"/>
    <property type="project" value="InterPro"/>
</dbReference>
<dbReference type="InterPro" id="IPR050378">
    <property type="entry name" value="Metallo-dep_Hydrolases_sf"/>
</dbReference>
<reference evidence="3 4" key="1">
    <citation type="submission" date="2018-10" db="EMBL/GenBank/DDBJ databases">
        <title>Genomic Encyclopedia of Archaeal and Bacterial Type Strains, Phase II (KMG-II): from individual species to whole genera.</title>
        <authorList>
            <person name="Goeker M."/>
        </authorList>
    </citation>
    <scope>NUCLEOTIDE SEQUENCE [LARGE SCALE GENOMIC DNA]</scope>
    <source>
        <strain evidence="3 4">DSM 18602</strain>
    </source>
</reference>
<evidence type="ECO:0000256" key="1">
    <source>
        <dbReference type="SAM" id="SignalP"/>
    </source>
</evidence>
<evidence type="ECO:0000313" key="3">
    <source>
        <dbReference type="EMBL" id="RKR85080.1"/>
    </source>
</evidence>
<organism evidence="3 4">
    <name type="scientific">Mucilaginibacter gracilis</name>
    <dbReference type="NCBI Taxonomy" id="423350"/>
    <lineage>
        <taxon>Bacteria</taxon>
        <taxon>Pseudomonadati</taxon>
        <taxon>Bacteroidota</taxon>
        <taxon>Sphingobacteriia</taxon>
        <taxon>Sphingobacteriales</taxon>
        <taxon>Sphingobacteriaceae</taxon>
        <taxon>Mucilaginibacter</taxon>
    </lineage>
</organism>
<name>A0A495J7W2_9SPHI</name>
<dbReference type="CDD" id="cd01297">
    <property type="entry name" value="D-aminoacylase"/>
    <property type="match status" value="1"/>
</dbReference>
<dbReference type="Gene3D" id="3.20.20.140">
    <property type="entry name" value="Metal-dependent hydrolases"/>
    <property type="match status" value="1"/>
</dbReference>
<keyword evidence="4" id="KW-1185">Reference proteome</keyword>
<sequence>MPARKFWILLLCLAPIAATAQQHFDIILKHGKIIDGSGNPWFYGDVGIVKNKIVSVGDLSKDKATQTIDATGLIIAPGFIDVHTHIEGDEKKTPTADSFIYDGVTSVITGNCGSSNTDIKAYFTDLEKNPLSINVGTLIGHNDVRKTVLGEEMKAPSAAQLLQMQRVVEQAMRDGAMGFSTGLIYAPGMYSKTGEVVALAKAAAKYKGIYTSHMRNESDKIFEAINEAISIGREANMPVEISHFKVGRPNWNKSDQMIAMVEQARKEGLDVTVDQYPYTASSTTLNVLIPDWVLDGGHKAAVKRINDPAIHSKIVAEMVQDMTRRDRTSFDYAVVAHCDNDSTLNGKNIEQINALKGRPNTIPDQIETILDITRIGGASMVFHGMNEDDVVNIMKYPLTMVASDSGIRLFGFGVPHPRGYGTNARVLGYYVREKNVLRLEDAIRKMTSLPAQKFRLTGRGLLQPGMFADVVVFDADKVIDNSTYERPHAFSSGFKYVLVNGKLTVDNFKHNGTRNGAILHGPGYISN</sequence>
<dbReference type="Gene3D" id="2.30.40.10">
    <property type="entry name" value="Urease, subunit C, domain 1"/>
    <property type="match status" value="1"/>
</dbReference>
<dbReference type="PANTHER" id="PTHR11647">
    <property type="entry name" value="HYDRANTOINASE/DIHYDROPYRIMIDINASE FAMILY MEMBER"/>
    <property type="match status" value="1"/>
</dbReference>
<dbReference type="Pfam" id="PF07969">
    <property type="entry name" value="Amidohydro_3"/>
    <property type="match status" value="1"/>
</dbReference>
<evidence type="ECO:0000259" key="2">
    <source>
        <dbReference type="Pfam" id="PF07969"/>
    </source>
</evidence>
<dbReference type="OrthoDB" id="9775607at2"/>
<proteinExistence type="predicted"/>
<dbReference type="PANTHER" id="PTHR11647:SF1">
    <property type="entry name" value="COLLAPSIN RESPONSE MEDIATOR PROTEIN"/>
    <property type="match status" value="1"/>
</dbReference>
<comment type="caution">
    <text evidence="3">The sequence shown here is derived from an EMBL/GenBank/DDBJ whole genome shotgun (WGS) entry which is preliminary data.</text>
</comment>
<dbReference type="AlphaFoldDB" id="A0A495J7W2"/>
<dbReference type="SUPFAM" id="SSF51338">
    <property type="entry name" value="Composite domain of metallo-dependent hydrolases"/>
    <property type="match status" value="1"/>
</dbReference>
<protein>
    <submittedName>
        <fullName evidence="3">N-acyl-D-amino-acid deacylase</fullName>
    </submittedName>
</protein>
<accession>A0A495J7W2</accession>
<feature type="chain" id="PRO_5019818826" evidence="1">
    <location>
        <begin position="21"/>
        <end position="527"/>
    </location>
</feature>
<dbReference type="EMBL" id="RBKU01000001">
    <property type="protein sequence ID" value="RKR85080.1"/>
    <property type="molecule type" value="Genomic_DNA"/>
</dbReference>
<dbReference type="Proteomes" id="UP000268007">
    <property type="component" value="Unassembled WGS sequence"/>
</dbReference>
<feature type="signal peptide" evidence="1">
    <location>
        <begin position="1"/>
        <end position="20"/>
    </location>
</feature>
<dbReference type="InterPro" id="IPR023100">
    <property type="entry name" value="D-aminoacylase_insert_dom_sf"/>
</dbReference>
<dbReference type="Gene3D" id="3.30.1490.130">
    <property type="entry name" value="D-aminoacylase. Domain 3"/>
    <property type="match status" value="1"/>
</dbReference>
<evidence type="ECO:0000313" key="4">
    <source>
        <dbReference type="Proteomes" id="UP000268007"/>
    </source>
</evidence>
<dbReference type="InterPro" id="IPR013108">
    <property type="entry name" value="Amidohydro_3"/>
</dbReference>
<feature type="domain" description="Amidohydrolase 3" evidence="2">
    <location>
        <begin position="66"/>
        <end position="504"/>
    </location>
</feature>
<dbReference type="RefSeq" id="WP_121201161.1">
    <property type="nucleotide sequence ID" value="NZ_RBKU01000001.1"/>
</dbReference>
<dbReference type="InterPro" id="IPR032466">
    <property type="entry name" value="Metal_Hydrolase"/>
</dbReference>
<dbReference type="InterPro" id="IPR011059">
    <property type="entry name" value="Metal-dep_hydrolase_composite"/>
</dbReference>